<feature type="transmembrane region" description="Helical" evidence="6">
    <location>
        <begin position="200"/>
        <end position="224"/>
    </location>
</feature>
<comment type="subcellular location">
    <subcellularLocation>
        <location evidence="1">Cell membrane</location>
        <topology evidence="1">Multi-pass membrane protein</topology>
    </subcellularLocation>
</comment>
<dbReference type="EMBL" id="VLPK01000002">
    <property type="protein sequence ID" value="TSJ40780.1"/>
    <property type="molecule type" value="Genomic_DNA"/>
</dbReference>
<dbReference type="Proteomes" id="UP000318733">
    <property type="component" value="Unassembled WGS sequence"/>
</dbReference>
<dbReference type="PANTHER" id="PTHR30213">
    <property type="entry name" value="INNER MEMBRANE PROTEIN YHJD"/>
    <property type="match status" value="1"/>
</dbReference>
<feature type="transmembrane region" description="Helical" evidence="6">
    <location>
        <begin position="20"/>
        <end position="42"/>
    </location>
</feature>
<keyword evidence="4 6" id="KW-1133">Transmembrane helix</keyword>
<accession>A0A556MLI2</accession>
<proteinExistence type="predicted"/>
<dbReference type="OrthoDB" id="977385at2"/>
<dbReference type="PANTHER" id="PTHR30213:SF0">
    <property type="entry name" value="UPF0761 MEMBRANE PROTEIN YIHY"/>
    <property type="match status" value="1"/>
</dbReference>
<dbReference type="GO" id="GO:0005886">
    <property type="term" value="C:plasma membrane"/>
    <property type="evidence" value="ECO:0007669"/>
    <property type="project" value="UniProtKB-SubCell"/>
</dbReference>
<evidence type="ECO:0000313" key="7">
    <source>
        <dbReference type="EMBL" id="TSJ40780.1"/>
    </source>
</evidence>
<keyword evidence="5 6" id="KW-0472">Membrane</keyword>
<dbReference type="AlphaFoldDB" id="A0A556MLI2"/>
<reference evidence="7 8" key="1">
    <citation type="submission" date="2019-07" db="EMBL/GenBank/DDBJ databases">
        <authorList>
            <person name="Huq M.A."/>
        </authorList>
    </citation>
    <scope>NUCLEOTIDE SEQUENCE [LARGE SCALE GENOMIC DNA]</scope>
    <source>
        <strain evidence="7 8">MAH-19</strain>
    </source>
</reference>
<feature type="transmembrane region" description="Helical" evidence="6">
    <location>
        <begin position="116"/>
        <end position="139"/>
    </location>
</feature>
<keyword evidence="2" id="KW-1003">Cell membrane</keyword>
<dbReference type="RefSeq" id="WP_144248818.1">
    <property type="nucleotide sequence ID" value="NZ_VLPK01000002.1"/>
</dbReference>
<feature type="transmembrane region" description="Helical" evidence="6">
    <location>
        <begin position="236"/>
        <end position="259"/>
    </location>
</feature>
<evidence type="ECO:0000256" key="3">
    <source>
        <dbReference type="ARBA" id="ARBA00022692"/>
    </source>
</evidence>
<protein>
    <submittedName>
        <fullName evidence="7">YihY/virulence factor BrkB family protein</fullName>
    </submittedName>
</protein>
<evidence type="ECO:0000256" key="6">
    <source>
        <dbReference type="SAM" id="Phobius"/>
    </source>
</evidence>
<feature type="transmembrane region" description="Helical" evidence="6">
    <location>
        <begin position="57"/>
        <end position="81"/>
    </location>
</feature>
<dbReference type="NCBIfam" id="TIGR00765">
    <property type="entry name" value="yihY_not_rbn"/>
    <property type="match status" value="1"/>
</dbReference>
<keyword evidence="8" id="KW-1185">Reference proteome</keyword>
<gene>
    <name evidence="7" type="ORF">FO440_13645</name>
</gene>
<dbReference type="InterPro" id="IPR017039">
    <property type="entry name" value="Virul_fac_BrkB"/>
</dbReference>
<comment type="caution">
    <text evidence="7">The sequence shown here is derived from an EMBL/GenBank/DDBJ whole genome shotgun (WGS) entry which is preliminary data.</text>
</comment>
<evidence type="ECO:0000256" key="1">
    <source>
        <dbReference type="ARBA" id="ARBA00004651"/>
    </source>
</evidence>
<dbReference type="PIRSF" id="PIRSF035875">
    <property type="entry name" value="RNase_BN"/>
    <property type="match status" value="1"/>
</dbReference>
<sequence length="323" mass="36722">MRWLHRLLLRVKLYRAFIKWTKSIVLPGFGNLSVYAVTISLINEFLEDSLLNKASSLAYNFMLALFPGTLFLFTLIAYVPIHNFQEKLLELLRTLLPTYAYLALENTIEDILKHQNAGLLSLGFVTALYFATNGVGTLMQAFNDSSLILEKRSWLKRRGIAMLLTVTISLALIIAIAIMIAGESVINYLQSHIASKSHFWIYLLLLSRWIIIVIIFFVTISVLYRYGPSHKLKWPFLSPGSILATGLAILTSLGFTYYINHFAGYNKLYGSIGAIIVVMLWLYLNSLILLIGFELNASIDLSRRNLKIVKPRFNSFRAEKLTN</sequence>
<evidence type="ECO:0000256" key="2">
    <source>
        <dbReference type="ARBA" id="ARBA00022475"/>
    </source>
</evidence>
<feature type="transmembrane region" description="Helical" evidence="6">
    <location>
        <begin position="160"/>
        <end position="180"/>
    </location>
</feature>
<keyword evidence="3 6" id="KW-0812">Transmembrane</keyword>
<evidence type="ECO:0000256" key="4">
    <source>
        <dbReference type="ARBA" id="ARBA00022989"/>
    </source>
</evidence>
<feature type="transmembrane region" description="Helical" evidence="6">
    <location>
        <begin position="271"/>
        <end position="293"/>
    </location>
</feature>
<name>A0A556MLI2_9SPHI</name>
<organism evidence="7 8">
    <name type="scientific">Mucilaginibacter corticis</name>
    <dbReference type="NCBI Taxonomy" id="2597670"/>
    <lineage>
        <taxon>Bacteria</taxon>
        <taxon>Pseudomonadati</taxon>
        <taxon>Bacteroidota</taxon>
        <taxon>Sphingobacteriia</taxon>
        <taxon>Sphingobacteriales</taxon>
        <taxon>Sphingobacteriaceae</taxon>
        <taxon>Mucilaginibacter</taxon>
    </lineage>
</organism>
<evidence type="ECO:0000313" key="8">
    <source>
        <dbReference type="Proteomes" id="UP000318733"/>
    </source>
</evidence>
<dbReference type="Pfam" id="PF03631">
    <property type="entry name" value="Virul_fac_BrkB"/>
    <property type="match status" value="1"/>
</dbReference>
<evidence type="ECO:0000256" key="5">
    <source>
        <dbReference type="ARBA" id="ARBA00023136"/>
    </source>
</evidence>